<gene>
    <name evidence="1" type="ORF">BSAL_92770</name>
</gene>
<dbReference type="Proteomes" id="UP000051952">
    <property type="component" value="Unassembled WGS sequence"/>
</dbReference>
<dbReference type="VEuPathDB" id="TriTrypDB:BSAL_92770"/>
<sequence>MGAKCEIASPHPISGGVGVRYVGFVPPSTLFGTLDGLFLKNVTSYAMTLEYFNYAYFLPFLTVSAPGVALLNNTEQLPAAPITYQGTMVPSLSRWWPEKDYTKPELSNIPRRRYSSSPKTVSSDPTTVYFPTLSCTCGTHVIMEEVVNATSFCCFMNTTSAAFVWPAFIDVYDAGAHWFTDTAGIIATPTPSRATAPGAAGGGPPSPIGCSSAHDAVSESVVVNSCTTTWI</sequence>
<dbReference type="AlphaFoldDB" id="A0A0S4J7S1"/>
<keyword evidence="2" id="KW-1185">Reference proteome</keyword>
<name>A0A0S4J7S1_BODSA</name>
<evidence type="ECO:0000313" key="1">
    <source>
        <dbReference type="EMBL" id="CUG86366.1"/>
    </source>
</evidence>
<evidence type="ECO:0000313" key="2">
    <source>
        <dbReference type="Proteomes" id="UP000051952"/>
    </source>
</evidence>
<proteinExistence type="predicted"/>
<reference evidence="2" key="1">
    <citation type="submission" date="2015-09" db="EMBL/GenBank/DDBJ databases">
        <authorList>
            <consortium name="Pathogen Informatics"/>
        </authorList>
    </citation>
    <scope>NUCLEOTIDE SEQUENCE [LARGE SCALE GENOMIC DNA]</scope>
    <source>
        <strain evidence="2">Lake Konstanz</strain>
    </source>
</reference>
<organism evidence="1 2">
    <name type="scientific">Bodo saltans</name>
    <name type="common">Flagellated protozoan</name>
    <dbReference type="NCBI Taxonomy" id="75058"/>
    <lineage>
        <taxon>Eukaryota</taxon>
        <taxon>Discoba</taxon>
        <taxon>Euglenozoa</taxon>
        <taxon>Kinetoplastea</taxon>
        <taxon>Metakinetoplastina</taxon>
        <taxon>Eubodonida</taxon>
        <taxon>Bodonidae</taxon>
        <taxon>Bodo</taxon>
    </lineage>
</organism>
<dbReference type="EMBL" id="CYKH01001285">
    <property type="protein sequence ID" value="CUG86366.1"/>
    <property type="molecule type" value="Genomic_DNA"/>
</dbReference>
<accession>A0A0S4J7S1</accession>
<protein>
    <submittedName>
        <fullName evidence="1">Uncharacterized protein</fullName>
    </submittedName>
</protein>